<keyword evidence="3" id="KW-1185">Reference proteome</keyword>
<keyword evidence="2" id="KW-0808">Transferase</keyword>
<proteinExistence type="predicted"/>
<gene>
    <name evidence="2" type="ORF">QI30_17320</name>
</gene>
<comment type="caution">
    <text evidence="2">The sequence shown here is derived from an EMBL/GenBank/DDBJ whole genome shotgun (WGS) entry which is preliminary data.</text>
</comment>
<dbReference type="OrthoDB" id="9767435at2"/>
<accession>A0A433RQ39</accession>
<organism evidence="2 3">
    <name type="scientific">Candidatus Kurthia intestinigallinarum</name>
    <dbReference type="NCBI Taxonomy" id="1562256"/>
    <lineage>
        <taxon>Bacteria</taxon>
        <taxon>Bacillati</taxon>
        <taxon>Bacillota</taxon>
        <taxon>Bacilli</taxon>
        <taxon>Bacillales</taxon>
        <taxon>Caryophanaceae</taxon>
        <taxon>Kurthia</taxon>
    </lineage>
</organism>
<dbReference type="GO" id="GO:0016740">
    <property type="term" value="F:transferase activity"/>
    <property type="evidence" value="ECO:0007669"/>
    <property type="project" value="UniProtKB-KW"/>
</dbReference>
<protein>
    <submittedName>
        <fullName evidence="2">Polysaccharide pyruvyl transferase</fullName>
    </submittedName>
</protein>
<dbReference type="Pfam" id="PF04230">
    <property type="entry name" value="PS_pyruv_trans"/>
    <property type="match status" value="1"/>
</dbReference>
<name>A0A433RQ39_9BACL</name>
<evidence type="ECO:0000259" key="1">
    <source>
        <dbReference type="Pfam" id="PF04230"/>
    </source>
</evidence>
<dbReference type="EMBL" id="JTFC01000042">
    <property type="protein sequence ID" value="RUS52516.1"/>
    <property type="molecule type" value="Genomic_DNA"/>
</dbReference>
<feature type="domain" description="Polysaccharide pyruvyl transferase" evidence="1">
    <location>
        <begin position="30"/>
        <end position="299"/>
    </location>
</feature>
<dbReference type="InterPro" id="IPR007345">
    <property type="entry name" value="Polysacch_pyruvyl_Trfase"/>
</dbReference>
<evidence type="ECO:0000313" key="2">
    <source>
        <dbReference type="EMBL" id="RUS52516.1"/>
    </source>
</evidence>
<reference evidence="2 3" key="1">
    <citation type="submission" date="2014-11" db="EMBL/GenBank/DDBJ databases">
        <title>Genome sequence and analysis of novel Kurthia sp.</title>
        <authorList>
            <person name="Lawson J.N."/>
            <person name="Gonzalez J.E."/>
            <person name="Rinauldi L."/>
            <person name="Xuan Z."/>
            <person name="Firman A."/>
            <person name="Shaddox L."/>
            <person name="Trudeau A."/>
            <person name="Shah S."/>
            <person name="Reiman D."/>
        </authorList>
    </citation>
    <scope>NUCLEOTIDE SEQUENCE [LARGE SCALE GENOMIC DNA]</scope>
    <source>
        <strain evidence="2 3">3B1D</strain>
    </source>
</reference>
<evidence type="ECO:0000313" key="3">
    <source>
        <dbReference type="Proteomes" id="UP000288623"/>
    </source>
</evidence>
<dbReference type="Proteomes" id="UP000288623">
    <property type="component" value="Unassembled WGS sequence"/>
</dbReference>
<sequence>MKNYLIRAGVSPLDNFDAAYMAANNSIGSNVGNLVYAYSIFRTLMKEDVKITPDYYKINPNQADYINKHYDGYIIPLADAFREKFAPKLRAYTDLINRLTIPVYVVGVGLSTDFDPKSGQTYPFDDDVRNFVKAVLNKSSIVGVRGQITADYLTGLGFKEDTDHMVIGCPSMYMNGRELIVRDTNITKDSIISVNNSPKSPDNVLDFIERSMREFDNHYFIPQWLRELRMSYLGGPDLPNSDKNYPYSVEHSVYQEDRVRYFLDVPSWHAFLETTDLSFGARLHGNVAAILAGTPSIIIPKDGRMRELAEYHDMNFIYGPDITDDTSIWDVIEKSDFQSVSRQAPKNFDRYIHFLNLNKIPHIYEETNNPTHVYFDELVAAMPKREAIPSFFTLSQNDKSKRWMKYVEEEKKMQERKFNIQKNRLDKKVKTLQKKVDFQKRTLDRKAVRTALKAADLFSKKK</sequence>
<dbReference type="AlphaFoldDB" id="A0A433RQ39"/>
<dbReference type="RefSeq" id="WP_126991856.1">
    <property type="nucleotide sequence ID" value="NZ_JTFC01000042.1"/>
</dbReference>